<dbReference type="RefSeq" id="WP_035657671.1">
    <property type="nucleotide sequence ID" value="NZ_JNCA01000006.1"/>
</dbReference>
<evidence type="ECO:0000313" key="4">
    <source>
        <dbReference type="Proteomes" id="UP000027064"/>
    </source>
</evidence>
<reference evidence="3 4" key="1">
    <citation type="submission" date="2014-05" db="EMBL/GenBank/DDBJ databases">
        <title>Genome Sequence of Flavobacterium sp. EM1321.</title>
        <authorList>
            <person name="Shin S.-K."/>
            <person name="Yi H."/>
        </authorList>
    </citation>
    <scope>NUCLEOTIDE SEQUENCE [LARGE SCALE GENOMIC DNA]</scope>
    <source>
        <strain evidence="3 4">EM1321</strain>
    </source>
</reference>
<dbReference type="AlphaFoldDB" id="A0A066WZG9"/>
<dbReference type="STRING" id="1492738.FEM21_06220"/>
<proteinExistence type="predicted"/>
<feature type="signal peptide" evidence="1">
    <location>
        <begin position="1"/>
        <end position="20"/>
    </location>
</feature>
<keyword evidence="1" id="KW-0732">Signal</keyword>
<dbReference type="InterPro" id="IPR025665">
    <property type="entry name" value="Beta-barrel_OMP_2"/>
</dbReference>
<gene>
    <name evidence="3" type="ORF">FEM21_06220</name>
</gene>
<protein>
    <recommendedName>
        <fullName evidence="2">Outer membrane protein beta-barrel domain-containing protein</fullName>
    </recommendedName>
</protein>
<accession>A0A066WZG9</accession>
<evidence type="ECO:0000256" key="1">
    <source>
        <dbReference type="SAM" id="SignalP"/>
    </source>
</evidence>
<keyword evidence="4" id="KW-1185">Reference proteome</keyword>
<dbReference type="Pfam" id="PF13568">
    <property type="entry name" value="OMP_b-brl_2"/>
    <property type="match status" value="1"/>
</dbReference>
<sequence length="209" mass="22919">MKNLFLAGILCLSFVNFTKAQDLEPSVGIKGGVNFTNLYTDDVDDNNILTSFNAGLFVNLPVSSAVSIQPELNFSRKGSELVYDNAFASGTTKLKLNYLELPVLLKLNVTENFNVHFGPYAAYLIDGKATNETDNGSFNFEENIDNDDLNKWDYGLAAGIGFDFGSTSIGARYNYGLQTIGKERTFAGNTYTFPDSKNSALSVYIGFKL</sequence>
<evidence type="ECO:0000313" key="3">
    <source>
        <dbReference type="EMBL" id="KDN56070.1"/>
    </source>
</evidence>
<name>A0A066WZG9_9FLAO</name>
<evidence type="ECO:0000259" key="2">
    <source>
        <dbReference type="Pfam" id="PF13568"/>
    </source>
</evidence>
<dbReference type="eggNOG" id="COG3637">
    <property type="taxonomic scope" value="Bacteria"/>
</dbReference>
<dbReference type="Proteomes" id="UP000027064">
    <property type="component" value="Unassembled WGS sequence"/>
</dbReference>
<feature type="chain" id="PRO_5001629675" description="Outer membrane protein beta-barrel domain-containing protein" evidence="1">
    <location>
        <begin position="21"/>
        <end position="209"/>
    </location>
</feature>
<comment type="caution">
    <text evidence="3">The sequence shown here is derived from an EMBL/GenBank/DDBJ whole genome shotgun (WGS) entry which is preliminary data.</text>
</comment>
<feature type="domain" description="Outer membrane protein beta-barrel" evidence="2">
    <location>
        <begin position="25"/>
        <end position="178"/>
    </location>
</feature>
<dbReference type="EMBL" id="JNCA01000006">
    <property type="protein sequence ID" value="KDN56070.1"/>
    <property type="molecule type" value="Genomic_DNA"/>
</dbReference>
<dbReference type="OrthoDB" id="947434at2"/>
<organism evidence="3 4">
    <name type="scientific">Flavobacterium seoulense</name>
    <dbReference type="NCBI Taxonomy" id="1492738"/>
    <lineage>
        <taxon>Bacteria</taxon>
        <taxon>Pseudomonadati</taxon>
        <taxon>Bacteroidota</taxon>
        <taxon>Flavobacteriia</taxon>
        <taxon>Flavobacteriales</taxon>
        <taxon>Flavobacteriaceae</taxon>
        <taxon>Flavobacterium</taxon>
    </lineage>
</organism>
<dbReference type="PATRIC" id="fig|1492738.3.peg.616"/>